<keyword evidence="4" id="KW-1003">Cell membrane</keyword>
<evidence type="ECO:0000256" key="9">
    <source>
        <dbReference type="ARBA" id="ARBA00023136"/>
    </source>
</evidence>
<accession>A0ABM9C0L6</accession>
<organism evidence="13 14">
    <name type="scientific">Paenibacillus allorhizoplanae</name>
    <dbReference type="NCBI Taxonomy" id="2905648"/>
    <lineage>
        <taxon>Bacteria</taxon>
        <taxon>Bacillati</taxon>
        <taxon>Bacillota</taxon>
        <taxon>Bacilli</taxon>
        <taxon>Bacillales</taxon>
        <taxon>Paenibacillaceae</taxon>
        <taxon>Paenibacillus</taxon>
    </lineage>
</organism>
<name>A0ABM9C0L6_9BACL</name>
<dbReference type="EMBL" id="CAKMMW010000003">
    <property type="protein sequence ID" value="CAH1200349.1"/>
    <property type="molecule type" value="Genomic_DNA"/>
</dbReference>
<dbReference type="PANTHER" id="PTHR34220:SF7">
    <property type="entry name" value="SENSOR HISTIDINE KINASE YPDA"/>
    <property type="match status" value="1"/>
</dbReference>
<keyword evidence="14" id="KW-1185">Reference proteome</keyword>
<reference evidence="13" key="1">
    <citation type="submission" date="2022-01" db="EMBL/GenBank/DDBJ databases">
        <authorList>
            <person name="Criscuolo A."/>
        </authorList>
    </citation>
    <scope>NUCLEOTIDE SEQUENCE</scope>
    <source>
        <strain evidence="13">CIP111891</strain>
    </source>
</reference>
<evidence type="ECO:0000256" key="1">
    <source>
        <dbReference type="ARBA" id="ARBA00000085"/>
    </source>
</evidence>
<dbReference type="InterPro" id="IPR003660">
    <property type="entry name" value="HAMP_dom"/>
</dbReference>
<dbReference type="Gene3D" id="3.30.565.10">
    <property type="entry name" value="Histidine kinase-like ATPase, C-terminal domain"/>
    <property type="match status" value="1"/>
</dbReference>
<protein>
    <recommendedName>
        <fullName evidence="3">histidine kinase</fullName>
        <ecNumber evidence="3">2.7.13.3</ecNumber>
    </recommendedName>
</protein>
<dbReference type="SUPFAM" id="SSF158472">
    <property type="entry name" value="HAMP domain-like"/>
    <property type="match status" value="1"/>
</dbReference>
<dbReference type="Gene3D" id="6.10.340.10">
    <property type="match status" value="1"/>
</dbReference>
<keyword evidence="7" id="KW-0418">Kinase</keyword>
<dbReference type="PANTHER" id="PTHR34220">
    <property type="entry name" value="SENSOR HISTIDINE KINASE YPDA"/>
    <property type="match status" value="1"/>
</dbReference>
<evidence type="ECO:0000256" key="5">
    <source>
        <dbReference type="ARBA" id="ARBA00022553"/>
    </source>
</evidence>
<dbReference type="SUPFAM" id="SSF55874">
    <property type="entry name" value="ATPase domain of HSP90 chaperone/DNA topoisomerase II/histidine kinase"/>
    <property type="match status" value="1"/>
</dbReference>
<proteinExistence type="predicted"/>
<evidence type="ECO:0000256" key="8">
    <source>
        <dbReference type="ARBA" id="ARBA00023012"/>
    </source>
</evidence>
<evidence type="ECO:0000256" key="4">
    <source>
        <dbReference type="ARBA" id="ARBA00022475"/>
    </source>
</evidence>
<keyword evidence="11" id="KW-1133">Transmembrane helix</keyword>
<dbReference type="InterPro" id="IPR010559">
    <property type="entry name" value="Sig_transdc_His_kin_internal"/>
</dbReference>
<dbReference type="PROSITE" id="PS50885">
    <property type="entry name" value="HAMP"/>
    <property type="match status" value="1"/>
</dbReference>
<gene>
    <name evidence="13" type="ORF">PAECIP111891_01696</name>
</gene>
<keyword evidence="10" id="KW-0175">Coiled coil</keyword>
<evidence type="ECO:0000256" key="11">
    <source>
        <dbReference type="SAM" id="Phobius"/>
    </source>
</evidence>
<feature type="transmembrane region" description="Helical" evidence="11">
    <location>
        <begin position="12"/>
        <end position="32"/>
    </location>
</feature>
<dbReference type="PRINTS" id="PR00344">
    <property type="entry name" value="BCTRLSENSOR"/>
</dbReference>
<dbReference type="RefSeq" id="WP_236286158.1">
    <property type="nucleotide sequence ID" value="NZ_CAKMMW010000003.1"/>
</dbReference>
<dbReference type="InterPro" id="IPR003594">
    <property type="entry name" value="HATPase_dom"/>
</dbReference>
<evidence type="ECO:0000313" key="14">
    <source>
        <dbReference type="Proteomes" id="UP000838821"/>
    </source>
</evidence>
<comment type="subcellular location">
    <subcellularLocation>
        <location evidence="2">Cell membrane</location>
        <topology evidence="2">Multi-pass membrane protein</topology>
    </subcellularLocation>
</comment>
<feature type="transmembrane region" description="Helical" evidence="11">
    <location>
        <begin position="282"/>
        <end position="302"/>
    </location>
</feature>
<feature type="coiled-coil region" evidence="10">
    <location>
        <begin position="340"/>
        <end position="370"/>
    </location>
</feature>
<comment type="caution">
    <text evidence="13">The sequence shown here is derived from an EMBL/GenBank/DDBJ whole genome shotgun (WGS) entry which is preliminary data.</text>
</comment>
<keyword evidence="6" id="KW-0808">Transferase</keyword>
<feature type="domain" description="HAMP" evidence="12">
    <location>
        <begin position="303"/>
        <end position="355"/>
    </location>
</feature>
<evidence type="ECO:0000313" key="13">
    <source>
        <dbReference type="EMBL" id="CAH1200349.1"/>
    </source>
</evidence>
<dbReference type="InterPro" id="IPR036890">
    <property type="entry name" value="HATPase_C_sf"/>
</dbReference>
<evidence type="ECO:0000256" key="6">
    <source>
        <dbReference type="ARBA" id="ARBA00022679"/>
    </source>
</evidence>
<evidence type="ECO:0000256" key="7">
    <source>
        <dbReference type="ARBA" id="ARBA00022777"/>
    </source>
</evidence>
<dbReference type="Pfam" id="PF02518">
    <property type="entry name" value="HATPase_c"/>
    <property type="match status" value="1"/>
</dbReference>
<dbReference type="InterPro" id="IPR050640">
    <property type="entry name" value="Bact_2-comp_sensor_kinase"/>
</dbReference>
<keyword evidence="8" id="KW-0902">Two-component regulatory system</keyword>
<dbReference type="Proteomes" id="UP000838821">
    <property type="component" value="Unassembled WGS sequence"/>
</dbReference>
<dbReference type="InterPro" id="IPR004358">
    <property type="entry name" value="Sig_transdc_His_kin-like_C"/>
</dbReference>
<dbReference type="Pfam" id="PF06580">
    <property type="entry name" value="His_kinase"/>
    <property type="match status" value="1"/>
</dbReference>
<evidence type="ECO:0000259" key="12">
    <source>
        <dbReference type="PROSITE" id="PS50885"/>
    </source>
</evidence>
<keyword evidence="5" id="KW-0597">Phosphoprotein</keyword>
<evidence type="ECO:0000256" key="3">
    <source>
        <dbReference type="ARBA" id="ARBA00012438"/>
    </source>
</evidence>
<comment type="catalytic activity">
    <reaction evidence="1">
        <text>ATP + protein L-histidine = ADP + protein N-phospho-L-histidine.</text>
        <dbReference type="EC" id="2.7.13.3"/>
    </reaction>
</comment>
<keyword evidence="9 11" id="KW-0472">Membrane</keyword>
<keyword evidence="11" id="KW-0812">Transmembrane</keyword>
<sequence length="584" mass="66437">MPSLFSHLTNRFQLRVFLYVFMAISLPVGLVLDMGYQQFSSYTNKTVMHAVDVQHDQIITGLQQELRYIEEMTHRHAADYGLISYTKLNDSSSQAAKELSTYVNNLLSEQTVHTRYIEQVCLTVQSTNRTLCAHTGETDGALVPQVKRTNKRFESLGDESSRYNAYLMTYSESIIDGSNTQELGKLTIWMNMNKVWKEFTVKSPTHTYVLMDPDQRVLYREGVYSGDLLQGAGPQVGSVSRDGTMIHSVKQMEVIGNIPWLSYYEAPMSEGLLEVFPNYRTWLIALITFIIALSLGGLLLFINAVTKPLYVLKALMNRAERGDLRAYWTFKSSDDWTQVGESYNQMLNRLEDLIKQVKREESLKKEAEMEALHYQLNPHFLYNTLNTIKWVAKIHKTPQISEVVSALVRLLQASLGKKGDFITLRDEIGLTHDYMEIQRFRYGDRIQMDMQIDDITLGCLVPRMLLQPLVENAIIHGIGPTKREGVITIRTWLDRDLLFCQVEDNGVGMQVEEGGSVWNAMAATGTGGAQADLMLKERMSGVGISHIREKIKLIYGPEYKMHISSKPGEGTTVRMFLPIHQGEE</sequence>
<dbReference type="EC" id="2.7.13.3" evidence="3"/>
<evidence type="ECO:0000256" key="10">
    <source>
        <dbReference type="SAM" id="Coils"/>
    </source>
</evidence>
<evidence type="ECO:0000256" key="2">
    <source>
        <dbReference type="ARBA" id="ARBA00004651"/>
    </source>
</evidence>